<keyword evidence="4" id="KW-1185">Reference proteome</keyword>
<dbReference type="EMBL" id="JBCHKQ010000001">
    <property type="protein sequence ID" value="MEM5947456.1"/>
    <property type="molecule type" value="Genomic_DNA"/>
</dbReference>
<dbReference type="PANTHER" id="PTHR12526:SF638">
    <property type="entry name" value="SPORE COAT PROTEIN SA"/>
    <property type="match status" value="1"/>
</dbReference>
<dbReference type="InterPro" id="IPR001296">
    <property type="entry name" value="Glyco_trans_1"/>
</dbReference>
<feature type="domain" description="Glycosyltransferase subfamily 4-like N-terminal" evidence="2">
    <location>
        <begin position="9"/>
        <end position="147"/>
    </location>
</feature>
<proteinExistence type="predicted"/>
<organism evidence="3 4">
    <name type="scientific">Rarispira pelagica</name>
    <dbReference type="NCBI Taxonomy" id="3141764"/>
    <lineage>
        <taxon>Bacteria</taxon>
        <taxon>Pseudomonadati</taxon>
        <taxon>Spirochaetota</taxon>
        <taxon>Spirochaetia</taxon>
        <taxon>Winmispirales</taxon>
        <taxon>Winmispiraceae</taxon>
        <taxon>Rarispira</taxon>
    </lineage>
</organism>
<dbReference type="Proteomes" id="UP001466331">
    <property type="component" value="Unassembled WGS sequence"/>
</dbReference>
<evidence type="ECO:0000313" key="3">
    <source>
        <dbReference type="EMBL" id="MEM5947456.1"/>
    </source>
</evidence>
<accession>A0ABU9U9V8</accession>
<dbReference type="SUPFAM" id="SSF53756">
    <property type="entry name" value="UDP-Glycosyltransferase/glycogen phosphorylase"/>
    <property type="match status" value="1"/>
</dbReference>
<dbReference type="CDD" id="cd03808">
    <property type="entry name" value="GT4_CapM-like"/>
    <property type="match status" value="1"/>
</dbReference>
<dbReference type="PANTHER" id="PTHR12526">
    <property type="entry name" value="GLYCOSYLTRANSFERASE"/>
    <property type="match status" value="1"/>
</dbReference>
<dbReference type="Gene3D" id="3.40.50.2000">
    <property type="entry name" value="Glycogen Phosphorylase B"/>
    <property type="match status" value="2"/>
</dbReference>
<protein>
    <submittedName>
        <fullName evidence="3">Glycosyltransferase family 4 protein</fullName>
    </submittedName>
</protein>
<reference evidence="3 4" key="1">
    <citation type="submission" date="2024-03" db="EMBL/GenBank/DDBJ databases">
        <title>Ignisphaera cupida sp. nov., a hyperthermophilic hydrolytic archaeon from a hot spring of Kamchatka, and proposal of Ignisphaeraceae fam. nov.</title>
        <authorList>
            <person name="Podosokorskaya O.A."/>
            <person name="Elcheninov A.G."/>
            <person name="Maltseva A.I."/>
            <person name="Zayulina K.S."/>
            <person name="Novikov A."/>
            <person name="Merkel A.Y."/>
        </authorList>
    </citation>
    <scope>NUCLEOTIDE SEQUENCE [LARGE SCALE GENOMIC DNA]</scope>
    <source>
        <strain evidence="3 4">38H-sp</strain>
    </source>
</reference>
<dbReference type="RefSeq" id="WP_420068905.1">
    <property type="nucleotide sequence ID" value="NZ_JBCHKQ010000001.1"/>
</dbReference>
<name>A0ABU9U9V8_9SPIR</name>
<comment type="caution">
    <text evidence="3">The sequence shown here is derived from an EMBL/GenBank/DDBJ whole genome shotgun (WGS) entry which is preliminary data.</text>
</comment>
<dbReference type="Pfam" id="PF00534">
    <property type="entry name" value="Glycos_transf_1"/>
    <property type="match status" value="1"/>
</dbReference>
<evidence type="ECO:0000313" key="4">
    <source>
        <dbReference type="Proteomes" id="UP001466331"/>
    </source>
</evidence>
<dbReference type="Pfam" id="PF13477">
    <property type="entry name" value="Glyco_trans_4_2"/>
    <property type="match status" value="1"/>
</dbReference>
<evidence type="ECO:0000259" key="2">
    <source>
        <dbReference type="Pfam" id="PF13477"/>
    </source>
</evidence>
<dbReference type="InterPro" id="IPR028098">
    <property type="entry name" value="Glyco_trans_4-like_N"/>
</dbReference>
<feature type="domain" description="Glycosyl transferase family 1" evidence="1">
    <location>
        <begin position="185"/>
        <end position="351"/>
    </location>
</feature>
<evidence type="ECO:0000259" key="1">
    <source>
        <dbReference type="Pfam" id="PF00534"/>
    </source>
</evidence>
<sequence length="374" mass="43246">MQKSSMKTIAFSGNTAWSMYNFRIEVMRAFKAQGYRVIVVAPYDIYIDKLKKEFEVYSVTMDNDGTNPFVEIRTLFDYYKLYKKIRPDFIFHYTIKPNIYGSVAAHLLKIPSLSVVTGLGYAFTRDRFIKSVVKRMYKWGLKYPEKVWFLNSDDKKLFIDNGLIDVEKADILPGEGIDPSRFFPGENEKKDKTFNFLFIARLLWDKGVLEYVSAARELKKKYKNINFLVLGPLGVANPTAVPQENLQQWIDEGLINYLGTTDDVREKILIADCVVLPTFYREGLPRVLLEALSMKKPVIATDAPGCRDIVEDGKNGYICKLRDIDDLADKMEKMLALTQEERYMMGEYGRKKILENFSISHIINIYFDFISSVL</sequence>
<gene>
    <name evidence="3" type="ORF">WKV44_02755</name>
</gene>